<evidence type="ECO:0000313" key="2">
    <source>
        <dbReference type="Proteomes" id="UP000279277"/>
    </source>
</evidence>
<evidence type="ECO:0000313" key="1">
    <source>
        <dbReference type="EMBL" id="AYQ99279.1"/>
    </source>
</evidence>
<keyword evidence="2" id="KW-1185">Reference proteome</keyword>
<accession>A0A3G3LYS2</accession>
<dbReference type="Proteomes" id="UP000279277">
    <property type="component" value="Segment"/>
</dbReference>
<name>A0A3G3LYS2_9CAUD</name>
<dbReference type="RefSeq" id="YP_010676634.1">
    <property type="nucleotide sequence ID" value="NC_071014.1"/>
</dbReference>
<dbReference type="EMBL" id="MK016493">
    <property type="protein sequence ID" value="AYQ99279.1"/>
    <property type="molecule type" value="Genomic_DNA"/>
</dbReference>
<sequence>MSEENELVLTGQLQDDAIKMISALNVEKTVIPGHLNGEDVFVLASIIEDDEGTILFPLAIIMTEGIHENLILPEGLEEIPPTMPMNGVING</sequence>
<dbReference type="KEGG" id="vg:77952995"/>
<gene>
    <name evidence="1" type="primary">59</name>
    <name evidence="1" type="ORF">PBI_CANTARE_59</name>
</gene>
<reference evidence="1 2" key="1">
    <citation type="submission" date="2018-10" db="EMBL/GenBank/DDBJ databases">
        <authorList>
            <person name="Zack K."/>
            <person name="Garlena R.A."/>
            <person name="Russell D.A."/>
            <person name="Pope W.H."/>
            <person name="Jacobs-Sera D."/>
            <person name="Hatfull G.F."/>
        </authorList>
    </citation>
    <scope>NUCLEOTIDE SEQUENCE [LARGE SCALE GENOMIC DNA]</scope>
</reference>
<organism evidence="1 2">
    <name type="scientific">Brevibacterium phage Cantare</name>
    <dbReference type="NCBI Taxonomy" id="2338395"/>
    <lineage>
        <taxon>Viruses</taxon>
        <taxon>Duplodnaviria</taxon>
        <taxon>Heunggongvirae</taxon>
        <taxon>Uroviricota</taxon>
        <taxon>Caudoviricetes</taxon>
        <taxon>Cantarevirus</taxon>
        <taxon>Cantarevirus cantare</taxon>
    </lineage>
</organism>
<protein>
    <submittedName>
        <fullName evidence="1">Uncharacterized protein</fullName>
    </submittedName>
</protein>
<proteinExistence type="predicted"/>
<dbReference type="GeneID" id="77952995"/>